<dbReference type="GO" id="GO:0005576">
    <property type="term" value="C:extracellular region"/>
    <property type="evidence" value="ECO:0007669"/>
    <property type="project" value="UniProtKB-SubCell"/>
</dbReference>
<accession>A0A2P5C6I6</accession>
<comment type="similarity">
    <text evidence="2">Belongs to the bacterial phospholipase C family.</text>
</comment>
<dbReference type="InterPro" id="IPR017850">
    <property type="entry name" value="Alkaline_phosphatase_core_sf"/>
</dbReference>
<dbReference type="AlphaFoldDB" id="A0A2P5C6I6"/>
<dbReference type="EMBL" id="JXTB01000168">
    <property type="protein sequence ID" value="PON56692.1"/>
    <property type="molecule type" value="Genomic_DNA"/>
</dbReference>
<comment type="caution">
    <text evidence="6">The sequence shown here is derived from an EMBL/GenBank/DDBJ whole genome shotgun (WGS) entry which is preliminary data.</text>
</comment>
<reference evidence="7" key="1">
    <citation type="submission" date="2016-06" db="EMBL/GenBank/DDBJ databases">
        <title>Parallel loss of symbiosis genes in relatives of nitrogen-fixing non-legume Parasponia.</title>
        <authorList>
            <person name="Van Velzen R."/>
            <person name="Holmer R."/>
            <person name="Bu F."/>
            <person name="Rutten L."/>
            <person name="Van Zeijl A."/>
            <person name="Liu W."/>
            <person name="Santuari L."/>
            <person name="Cao Q."/>
            <person name="Sharma T."/>
            <person name="Shen D."/>
            <person name="Roswanjaya Y."/>
            <person name="Wardhani T."/>
            <person name="Kalhor M.S."/>
            <person name="Jansen J."/>
            <person name="Van den Hoogen J."/>
            <person name="Gungor B."/>
            <person name="Hartog M."/>
            <person name="Hontelez J."/>
            <person name="Verver J."/>
            <person name="Yang W.-C."/>
            <person name="Schijlen E."/>
            <person name="Repin R."/>
            <person name="Schilthuizen M."/>
            <person name="Schranz E."/>
            <person name="Heidstra R."/>
            <person name="Miyata K."/>
            <person name="Fedorova E."/>
            <person name="Kohlen W."/>
            <person name="Bisseling T."/>
            <person name="Smit S."/>
            <person name="Geurts R."/>
        </authorList>
    </citation>
    <scope>NUCLEOTIDE SEQUENCE [LARGE SCALE GENOMIC DNA]</scope>
    <source>
        <strain evidence="7">cv. WU1-14</strain>
    </source>
</reference>
<gene>
    <name evidence="6" type="ORF">PanWU01x14_179100</name>
</gene>
<dbReference type="PANTHER" id="PTHR31956">
    <property type="entry name" value="NON-SPECIFIC PHOSPHOLIPASE C4-RELATED"/>
    <property type="match status" value="1"/>
</dbReference>
<keyword evidence="7" id="KW-1185">Reference proteome</keyword>
<evidence type="ECO:0000313" key="6">
    <source>
        <dbReference type="EMBL" id="PON56692.1"/>
    </source>
</evidence>
<keyword evidence="4" id="KW-0732">Signal</keyword>
<evidence type="ECO:0000313" key="7">
    <source>
        <dbReference type="Proteomes" id="UP000237105"/>
    </source>
</evidence>
<proteinExistence type="inferred from homology"/>
<evidence type="ECO:0000256" key="5">
    <source>
        <dbReference type="ARBA" id="ARBA00022801"/>
    </source>
</evidence>
<dbReference type="OrthoDB" id="5135119at2759"/>
<protein>
    <submittedName>
        <fullName evidence="6">Acid phosphatase</fullName>
    </submittedName>
</protein>
<dbReference type="FunFam" id="3.40.720.10:FF:000028">
    <property type="entry name" value="Non-specific phospholipase C1"/>
    <property type="match status" value="1"/>
</dbReference>
<keyword evidence="3" id="KW-0964">Secreted</keyword>
<dbReference type="InterPro" id="IPR007312">
    <property type="entry name" value="Phosphoesterase"/>
</dbReference>
<sequence>MVAESSSSAYPIKTVVVLVQENRSFDHVLGWMKSLNREIDGVTGSESNPTSTSDPNSKRVLFGDRSAYVDPDPGHSIQDIYEQIFGEPWTVASAAKNLAPAMQGFAQNAERNKPGMAETVMNGFKPESVPVYRELVTEFAVCDRWFASMPASTQPNRLFVHSATSHGLTGNDTKQLVAGLPQKTIFDSLDEAGFSFGIYYQYPPATLFYRNLRKLKYIDNFHNFDLDFKRHCKEGKLPNYVVIEQRFFDLLSIPANDDHPSHDVSEGQKFVKSVYESLRSSPQWNEMLFIILYDEHGGFYDHVPTPVTGVPSPTDGLVGPPPYNFRFNRLGVRVPAIFISPWIERGIVLHEPTGPFPTSQFEHSSLPATVKKIFNLPHFLTKRDEWAGTFETVFLRRTTPRTDCPVTLQDPPRLRELGAKEESKVSEFQAELVQMAATLNGDHTKDIYPHKLVENLTVSDGAKYSNDAFKTFLDECKRAKERGTDPSQVVVCVPNADSSTTPLPSSTREVPKSFVQKIFSCLICGH</sequence>
<evidence type="ECO:0000256" key="2">
    <source>
        <dbReference type="ARBA" id="ARBA00009717"/>
    </source>
</evidence>
<dbReference type="SUPFAM" id="SSF53649">
    <property type="entry name" value="Alkaline phosphatase-like"/>
    <property type="match status" value="1"/>
</dbReference>
<organism evidence="6 7">
    <name type="scientific">Parasponia andersonii</name>
    <name type="common">Sponia andersonii</name>
    <dbReference type="NCBI Taxonomy" id="3476"/>
    <lineage>
        <taxon>Eukaryota</taxon>
        <taxon>Viridiplantae</taxon>
        <taxon>Streptophyta</taxon>
        <taxon>Embryophyta</taxon>
        <taxon>Tracheophyta</taxon>
        <taxon>Spermatophyta</taxon>
        <taxon>Magnoliopsida</taxon>
        <taxon>eudicotyledons</taxon>
        <taxon>Gunneridae</taxon>
        <taxon>Pentapetalae</taxon>
        <taxon>rosids</taxon>
        <taxon>fabids</taxon>
        <taxon>Rosales</taxon>
        <taxon>Cannabaceae</taxon>
        <taxon>Parasponia</taxon>
    </lineage>
</organism>
<comment type="subcellular location">
    <subcellularLocation>
        <location evidence="1">Secreted</location>
    </subcellularLocation>
</comment>
<dbReference type="Pfam" id="PF04185">
    <property type="entry name" value="Phosphoesterase"/>
    <property type="match status" value="1"/>
</dbReference>
<dbReference type="PANTHER" id="PTHR31956:SF28">
    <property type="entry name" value="NON-SPECIFIC PHOSPHOLIPASE C4-RELATED"/>
    <property type="match status" value="1"/>
</dbReference>
<dbReference type="GO" id="GO:0042578">
    <property type="term" value="F:phosphoric ester hydrolase activity"/>
    <property type="evidence" value="ECO:0007669"/>
    <property type="project" value="UniProtKB-ARBA"/>
</dbReference>
<dbReference type="GO" id="GO:0009395">
    <property type="term" value="P:phospholipid catabolic process"/>
    <property type="evidence" value="ECO:0007669"/>
    <property type="project" value="TreeGrafter"/>
</dbReference>
<dbReference type="FunFam" id="3.40.720.10:FF:000011">
    <property type="entry name" value="Non-specific phospholipase C1"/>
    <property type="match status" value="1"/>
</dbReference>
<name>A0A2P5C6I6_PARAD</name>
<dbReference type="STRING" id="3476.A0A2P5C6I6"/>
<evidence type="ECO:0000256" key="4">
    <source>
        <dbReference type="ARBA" id="ARBA00022729"/>
    </source>
</evidence>
<dbReference type="Gene3D" id="3.40.720.10">
    <property type="entry name" value="Alkaline Phosphatase, subunit A"/>
    <property type="match status" value="2"/>
</dbReference>
<keyword evidence="5" id="KW-0378">Hydrolase</keyword>
<evidence type="ECO:0000256" key="3">
    <source>
        <dbReference type="ARBA" id="ARBA00022525"/>
    </source>
</evidence>
<evidence type="ECO:0000256" key="1">
    <source>
        <dbReference type="ARBA" id="ARBA00004613"/>
    </source>
</evidence>
<dbReference type="Proteomes" id="UP000237105">
    <property type="component" value="Unassembled WGS sequence"/>
</dbReference>